<keyword evidence="2" id="KW-0106">Calcium</keyword>
<dbReference type="AlphaFoldDB" id="A0A0K0CX17"/>
<dbReference type="WBParaSite" id="ACAC_0000205501-mRNA-1">
    <property type="protein sequence ID" value="ACAC_0000205501-mRNA-1"/>
    <property type="gene ID" value="ACAC_0000205501"/>
</dbReference>
<dbReference type="CDD" id="cd00051">
    <property type="entry name" value="EFh"/>
    <property type="match status" value="1"/>
</dbReference>
<keyword evidence="1" id="KW-0677">Repeat</keyword>
<organism evidence="4 5">
    <name type="scientific">Angiostrongylus cantonensis</name>
    <name type="common">Rat lungworm</name>
    <dbReference type="NCBI Taxonomy" id="6313"/>
    <lineage>
        <taxon>Eukaryota</taxon>
        <taxon>Metazoa</taxon>
        <taxon>Ecdysozoa</taxon>
        <taxon>Nematoda</taxon>
        <taxon>Chromadorea</taxon>
        <taxon>Rhabditida</taxon>
        <taxon>Rhabditina</taxon>
        <taxon>Rhabditomorpha</taxon>
        <taxon>Strongyloidea</taxon>
        <taxon>Metastrongylidae</taxon>
        <taxon>Angiostrongylus</taxon>
    </lineage>
</organism>
<proteinExistence type="predicted"/>
<dbReference type="STRING" id="6313.A0A0K0CX17"/>
<reference evidence="5" key="2">
    <citation type="submission" date="2017-02" db="UniProtKB">
        <authorList>
            <consortium name="WormBaseParasite"/>
        </authorList>
    </citation>
    <scope>IDENTIFICATION</scope>
</reference>
<dbReference type="PROSITE" id="PS00018">
    <property type="entry name" value="EF_HAND_1"/>
    <property type="match status" value="1"/>
</dbReference>
<evidence type="ECO:0000313" key="5">
    <source>
        <dbReference type="WBParaSite" id="ACAC_0000205501-mRNA-1"/>
    </source>
</evidence>
<dbReference type="InterPro" id="IPR002048">
    <property type="entry name" value="EF_hand_dom"/>
</dbReference>
<dbReference type="Pfam" id="PF13499">
    <property type="entry name" value="EF-hand_7"/>
    <property type="match status" value="1"/>
</dbReference>
<dbReference type="InterPro" id="IPR050230">
    <property type="entry name" value="CALM/Myosin/TropC-like"/>
</dbReference>
<evidence type="ECO:0000256" key="1">
    <source>
        <dbReference type="ARBA" id="ARBA00022737"/>
    </source>
</evidence>
<dbReference type="GO" id="GO:0005509">
    <property type="term" value="F:calcium ion binding"/>
    <property type="evidence" value="ECO:0007669"/>
    <property type="project" value="InterPro"/>
</dbReference>
<dbReference type="GO" id="GO:0016460">
    <property type="term" value="C:myosin II complex"/>
    <property type="evidence" value="ECO:0007669"/>
    <property type="project" value="TreeGrafter"/>
</dbReference>
<accession>A0A0K0CX17</accession>
<dbReference type="SUPFAM" id="SSF47473">
    <property type="entry name" value="EF-hand"/>
    <property type="match status" value="1"/>
</dbReference>
<dbReference type="SMART" id="SM00054">
    <property type="entry name" value="EFh"/>
    <property type="match status" value="1"/>
</dbReference>
<evidence type="ECO:0000313" key="4">
    <source>
        <dbReference type="Proteomes" id="UP000035642"/>
    </source>
</evidence>
<evidence type="ECO:0000256" key="2">
    <source>
        <dbReference type="ARBA" id="ARBA00022837"/>
    </source>
</evidence>
<dbReference type="PROSITE" id="PS50222">
    <property type="entry name" value="EF_HAND_2"/>
    <property type="match status" value="1"/>
</dbReference>
<evidence type="ECO:0000259" key="3">
    <source>
        <dbReference type="PROSITE" id="PS50222"/>
    </source>
</evidence>
<dbReference type="PANTHER" id="PTHR23048:SF0">
    <property type="entry name" value="CALMODULIN LIKE 3"/>
    <property type="match status" value="1"/>
</dbReference>
<name>A0A0K0CX17_ANGCA</name>
<sequence length="98" mass="11114">LNGAKQCTSPSSGNECIEVDEFLQAFWKQMLNPREERELREVFGVFDKNGDGLISAEDLVMMMQSLGKKLNESDARDMIREGDVDRDEMISFHGKNKG</sequence>
<dbReference type="InterPro" id="IPR011992">
    <property type="entry name" value="EF-hand-dom_pair"/>
</dbReference>
<dbReference type="PANTHER" id="PTHR23048">
    <property type="entry name" value="MYOSIN LIGHT CHAIN 1, 3"/>
    <property type="match status" value="1"/>
</dbReference>
<feature type="domain" description="EF-hand" evidence="3">
    <location>
        <begin position="34"/>
        <end position="69"/>
    </location>
</feature>
<dbReference type="FunFam" id="1.10.238.10:FF:000001">
    <property type="entry name" value="Calmodulin 1"/>
    <property type="match status" value="1"/>
</dbReference>
<dbReference type="Gene3D" id="1.10.238.10">
    <property type="entry name" value="EF-hand"/>
    <property type="match status" value="1"/>
</dbReference>
<reference evidence="4" key="1">
    <citation type="submission" date="2012-09" db="EMBL/GenBank/DDBJ databases">
        <authorList>
            <person name="Martin A.A."/>
        </authorList>
    </citation>
    <scope>NUCLEOTIDE SEQUENCE</scope>
</reference>
<dbReference type="Proteomes" id="UP000035642">
    <property type="component" value="Unassembled WGS sequence"/>
</dbReference>
<keyword evidence="4" id="KW-1185">Reference proteome</keyword>
<dbReference type="InterPro" id="IPR018247">
    <property type="entry name" value="EF_Hand_1_Ca_BS"/>
</dbReference>
<protein>
    <submittedName>
        <fullName evidence="5">EF-hand domain-containing protein</fullName>
    </submittedName>
</protein>